<accession>A0ABS8VMV8</accession>
<evidence type="ECO:0000256" key="3">
    <source>
        <dbReference type="ARBA" id="ARBA00022801"/>
    </source>
</evidence>
<dbReference type="PANTHER" id="PTHR11010">
    <property type="entry name" value="PROTEASE S28 PRO-X CARBOXYPEPTIDASE-RELATED"/>
    <property type="match status" value="1"/>
</dbReference>
<evidence type="ECO:0000256" key="1">
    <source>
        <dbReference type="ARBA" id="ARBA00022670"/>
    </source>
</evidence>
<proteinExistence type="predicted"/>
<evidence type="ECO:0000313" key="4">
    <source>
        <dbReference type="EMBL" id="MCE0480996.1"/>
    </source>
</evidence>
<keyword evidence="3" id="KW-0378">Hydrolase</keyword>
<keyword evidence="5" id="KW-1185">Reference proteome</keyword>
<protein>
    <recommendedName>
        <fullName evidence="6">DUF4283 domain-containing protein</fullName>
    </recommendedName>
</protein>
<gene>
    <name evidence="4" type="ORF">HAX54_038317</name>
</gene>
<reference evidence="4 5" key="1">
    <citation type="journal article" date="2021" name="BMC Genomics">
        <title>Datura genome reveals duplications of psychoactive alkaloid biosynthetic genes and high mutation rate following tissue culture.</title>
        <authorList>
            <person name="Rajewski A."/>
            <person name="Carter-House D."/>
            <person name="Stajich J."/>
            <person name="Litt A."/>
        </authorList>
    </citation>
    <scope>NUCLEOTIDE SEQUENCE [LARGE SCALE GENOMIC DNA]</scope>
    <source>
        <strain evidence="4">AR-01</strain>
    </source>
</reference>
<organism evidence="4 5">
    <name type="scientific">Datura stramonium</name>
    <name type="common">Jimsonweed</name>
    <name type="synonym">Common thornapple</name>
    <dbReference type="NCBI Taxonomy" id="4076"/>
    <lineage>
        <taxon>Eukaryota</taxon>
        <taxon>Viridiplantae</taxon>
        <taxon>Streptophyta</taxon>
        <taxon>Embryophyta</taxon>
        <taxon>Tracheophyta</taxon>
        <taxon>Spermatophyta</taxon>
        <taxon>Magnoliopsida</taxon>
        <taxon>eudicotyledons</taxon>
        <taxon>Gunneridae</taxon>
        <taxon>Pentapetalae</taxon>
        <taxon>asterids</taxon>
        <taxon>lamiids</taxon>
        <taxon>Solanales</taxon>
        <taxon>Solanaceae</taxon>
        <taxon>Solanoideae</taxon>
        <taxon>Datureae</taxon>
        <taxon>Datura</taxon>
    </lineage>
</organism>
<sequence length="243" mass="27358">MRGGCDDLRVSKDSVAVNMVGLPVHLWCFEFFRIAGNMCGGFVGAVCSLHDLLRVMRSGRVRRWRRREPMSHRPIMSPKMKFSVPESQRRHINVDGCEMNWRVVDTILGGNKGRVLSVGLGRSVDILFFSKSTPVARVRKGSLVVSLSVSKGGIITAPNVLVDEPQLLTILEGDQKLSKWVLQDISHNLRAVYTHNGSHCLDILPAKPSDPEWLTMQRNTEVKIIEGWITNYYADLKSQHPQK</sequence>
<dbReference type="InterPro" id="IPR029058">
    <property type="entry name" value="AB_hydrolase_fold"/>
</dbReference>
<keyword evidence="1" id="KW-0645">Protease</keyword>
<name>A0ABS8VMV8_DATST</name>
<evidence type="ECO:0000313" key="5">
    <source>
        <dbReference type="Proteomes" id="UP000823775"/>
    </source>
</evidence>
<evidence type="ECO:0008006" key="6">
    <source>
        <dbReference type="Google" id="ProtNLM"/>
    </source>
</evidence>
<dbReference type="PANTHER" id="PTHR11010:SF96">
    <property type="entry name" value="LYSOSOMAL PRO-X CARBOXYPEPTIDASE-LIKE ISOFORM X1"/>
    <property type="match status" value="1"/>
</dbReference>
<keyword evidence="2" id="KW-0732">Signal</keyword>
<evidence type="ECO:0000256" key="2">
    <source>
        <dbReference type="ARBA" id="ARBA00022729"/>
    </source>
</evidence>
<dbReference type="Gene3D" id="3.40.50.1820">
    <property type="entry name" value="alpha/beta hydrolase"/>
    <property type="match status" value="1"/>
</dbReference>
<dbReference type="Proteomes" id="UP000823775">
    <property type="component" value="Unassembled WGS sequence"/>
</dbReference>
<comment type="caution">
    <text evidence="4">The sequence shown here is derived from an EMBL/GenBank/DDBJ whole genome shotgun (WGS) entry which is preliminary data.</text>
</comment>
<dbReference type="EMBL" id="JACEIK010005217">
    <property type="protein sequence ID" value="MCE0480996.1"/>
    <property type="molecule type" value="Genomic_DNA"/>
</dbReference>